<feature type="binding site" evidence="7">
    <location>
        <position position="130"/>
    </location>
    <ligand>
        <name>[4Fe-4S] cluster</name>
        <dbReference type="ChEBI" id="CHEBI:49883"/>
        <label>4</label>
    </ligand>
</feature>
<keyword evidence="5 7" id="KW-0408">Iron</keyword>
<feature type="binding site" evidence="7">
    <location>
        <position position="134"/>
    </location>
    <ligand>
        <name>[4Fe-4S] cluster</name>
        <dbReference type="ChEBI" id="CHEBI:49883"/>
        <label>3</label>
    </ligand>
</feature>
<dbReference type="OrthoDB" id="2837at2157"/>
<evidence type="ECO:0000313" key="11">
    <source>
        <dbReference type="Proteomes" id="UP000001431"/>
    </source>
</evidence>
<dbReference type="PANTHER" id="PTHR43545">
    <property type="entry name" value="FORMATE DEHYDROGENASE, NITRATE-INDUCIBLE, IRON-SULFUR SUBUNIT"/>
    <property type="match status" value="1"/>
</dbReference>
<keyword evidence="3 7" id="KW-0479">Metal-binding</keyword>
<evidence type="ECO:0000259" key="9">
    <source>
        <dbReference type="PROSITE" id="PS51379"/>
    </source>
</evidence>
<feature type="binding site" evidence="7">
    <location>
        <position position="124"/>
    </location>
    <ligand>
        <name>[4Fe-4S] cluster</name>
        <dbReference type="ChEBI" id="CHEBI:49883"/>
        <label>4</label>
    </ligand>
</feature>
<feature type="binding site" evidence="7">
    <location>
        <position position="150"/>
    </location>
    <ligand>
        <name>[4Fe-4S] cluster</name>
        <dbReference type="ChEBI" id="CHEBI:49883"/>
        <label>2</label>
    </ligand>
</feature>
<dbReference type="PANTHER" id="PTHR43545:SF4">
    <property type="entry name" value="IRON-SULFUR PROTEIN"/>
    <property type="match status" value="1"/>
</dbReference>
<evidence type="ECO:0000256" key="3">
    <source>
        <dbReference type="ARBA" id="ARBA00022723"/>
    </source>
</evidence>
<keyword evidence="4" id="KW-0677">Repeat</keyword>
<dbReference type="GO" id="GO:0045333">
    <property type="term" value="P:cellular respiration"/>
    <property type="evidence" value="ECO:0007669"/>
    <property type="project" value="InterPro"/>
</dbReference>
<feature type="binding site" evidence="7">
    <location>
        <position position="153"/>
    </location>
    <ligand>
        <name>[4Fe-4S] cluster</name>
        <dbReference type="ChEBI" id="CHEBI:49883"/>
        <label>2</label>
    </ligand>
</feature>
<dbReference type="InterPro" id="IPR017900">
    <property type="entry name" value="4Fe4S_Fe_S_CS"/>
</dbReference>
<dbReference type="PROSITE" id="PS51379">
    <property type="entry name" value="4FE4S_FER_2"/>
    <property type="match status" value="3"/>
</dbReference>
<reference evidence="10" key="1">
    <citation type="submission" date="2007-02" db="EMBL/GenBank/DDBJ databases">
        <title>Complete sequence of Pyrobaculum calidifontis JCM 11548.</title>
        <authorList>
            <consortium name="US DOE Joint Genome Institute"/>
            <person name="Copeland A."/>
            <person name="Lucas S."/>
            <person name="Lapidus A."/>
            <person name="Barry K."/>
            <person name="Glavina del Rio T."/>
            <person name="Dalin E."/>
            <person name="Tice H."/>
            <person name="Pitluck S."/>
            <person name="Chain P."/>
            <person name="Malfatti S."/>
            <person name="Shin M."/>
            <person name="Vergez L."/>
            <person name="Schmutz J."/>
            <person name="Larimer F."/>
            <person name="Land M."/>
            <person name="Hauser L."/>
            <person name="Kyrpides N."/>
            <person name="Mikhailova N."/>
            <person name="Cozen A.E."/>
            <person name="Fitz-Gibbon S.T."/>
            <person name="House C.H."/>
            <person name="Saltikov C."/>
            <person name="Lowe T.M."/>
            <person name="Richardson P."/>
        </authorList>
    </citation>
    <scope>NUCLEOTIDE SEQUENCE [LARGE SCALE GENOMIC DNA]</scope>
    <source>
        <strain evidence="10">JCM 11548</strain>
    </source>
</reference>
<evidence type="ECO:0000256" key="2">
    <source>
        <dbReference type="ARBA" id="ARBA00022485"/>
    </source>
</evidence>
<dbReference type="GO" id="GO:0016491">
    <property type="term" value="F:oxidoreductase activity"/>
    <property type="evidence" value="ECO:0007669"/>
    <property type="project" value="UniProtKB-ARBA"/>
</dbReference>
<dbReference type="HOGENOM" id="CLU_043374_0_3_2"/>
<evidence type="ECO:0000313" key="10">
    <source>
        <dbReference type="EMBL" id="ABO07830.1"/>
    </source>
</evidence>
<dbReference type="GeneID" id="4909791"/>
<dbReference type="Pfam" id="PF13247">
    <property type="entry name" value="Fer4_11"/>
    <property type="match status" value="1"/>
</dbReference>
<dbReference type="AlphaFoldDB" id="A3MT63"/>
<feature type="binding site" evidence="7">
    <location>
        <position position="22"/>
    </location>
    <ligand>
        <name>[4Fe-4S] cluster</name>
        <dbReference type="ChEBI" id="CHEBI:49883"/>
        <label>1</label>
    </ligand>
</feature>
<feature type="binding site" evidence="7">
    <location>
        <position position="25"/>
    </location>
    <ligand>
        <name>[4Fe-4S] cluster</name>
        <dbReference type="ChEBI" id="CHEBI:49883"/>
        <label>1</label>
    </ligand>
</feature>
<evidence type="ECO:0000256" key="8">
    <source>
        <dbReference type="SAM" id="Phobius"/>
    </source>
</evidence>
<evidence type="ECO:0000256" key="6">
    <source>
        <dbReference type="ARBA" id="ARBA00023014"/>
    </source>
</evidence>
<feature type="domain" description="4Fe-4S ferredoxin-type" evidence="9">
    <location>
        <begin position="115"/>
        <end position="144"/>
    </location>
</feature>
<feature type="binding site" evidence="7">
    <location>
        <position position="104"/>
    </location>
    <ligand>
        <name>[4Fe-4S] cluster</name>
        <dbReference type="ChEBI" id="CHEBI:49883"/>
        <label>4</label>
    </ligand>
</feature>
<feature type="binding site" evidence="7">
    <location>
        <position position="165"/>
    </location>
    <ligand>
        <name>[4Fe-4S] cluster</name>
        <dbReference type="ChEBI" id="CHEBI:49883"/>
        <label>2</label>
    </ligand>
</feature>
<keyword evidence="2 7" id="KW-0004">4Fe-4S</keyword>
<keyword evidence="8" id="KW-0812">Transmembrane</keyword>
<dbReference type="KEGG" id="pcl:Pcal_0395"/>
<dbReference type="InterPro" id="IPR014603">
    <property type="entry name" value="Formate_DH_Fe-S_su"/>
</dbReference>
<dbReference type="PIRSF" id="PIRSF036298">
    <property type="entry name" value="FDH_4Fe4S"/>
    <property type="match status" value="1"/>
</dbReference>
<dbReference type="Pfam" id="PF12797">
    <property type="entry name" value="Fer4_2"/>
    <property type="match status" value="1"/>
</dbReference>
<dbReference type="GO" id="GO:0051539">
    <property type="term" value="F:4 iron, 4 sulfur cluster binding"/>
    <property type="evidence" value="ECO:0007669"/>
    <property type="project" value="UniProtKB-KW"/>
</dbReference>
<keyword evidence="8" id="KW-0472">Membrane</keyword>
<organism evidence="10 11">
    <name type="scientific">Pyrobaculum calidifontis (strain DSM 21063 / JCM 11548 / VA1)</name>
    <dbReference type="NCBI Taxonomy" id="410359"/>
    <lineage>
        <taxon>Archaea</taxon>
        <taxon>Thermoproteota</taxon>
        <taxon>Thermoprotei</taxon>
        <taxon>Thermoproteales</taxon>
        <taxon>Thermoproteaceae</taxon>
        <taxon>Pyrobaculum</taxon>
    </lineage>
</organism>
<evidence type="ECO:0000256" key="1">
    <source>
        <dbReference type="ARBA" id="ARBA00004196"/>
    </source>
</evidence>
<evidence type="ECO:0000256" key="4">
    <source>
        <dbReference type="ARBA" id="ARBA00022737"/>
    </source>
</evidence>
<comment type="subcellular location">
    <subcellularLocation>
        <location evidence="1">Cell envelope</location>
    </subcellularLocation>
</comment>
<name>A3MT63_PYRCJ</name>
<sequence>MSPATSRQGYAVLVDLDKCIGCRACQLACKDWNGLTATKTEFSPTLAQPPSLTAQDWKVVFFYEGVVQKGLKTPAGEVVFSQVDIAPLPYNCLHCVDAPCARACPAGAIVTTPEGAVVINKDLCIGCGYCENACPFNVPKKGQDGKYYKCTFCVDRIQNGRAPACVEVCPTGVFTFGPIEEVTKAAREEQSKGRVVYGLDLDPYVGGQVRWVFVASRRSFAVEQHFPKASTVVSNSIREYLRQAATYLAPAAALGLTILGLAAWRQSRVEKKHER</sequence>
<keyword evidence="6 7" id="KW-0411">Iron-sulfur</keyword>
<accession>A3MT63</accession>
<dbReference type="EMBL" id="CP000561">
    <property type="protein sequence ID" value="ABO07830.1"/>
    <property type="molecule type" value="Genomic_DNA"/>
</dbReference>
<gene>
    <name evidence="10" type="ordered locus">Pcal_0395</name>
</gene>
<feature type="binding site" evidence="7">
    <location>
        <position position="95"/>
    </location>
    <ligand>
        <name>[4Fe-4S] cluster</name>
        <dbReference type="ChEBI" id="CHEBI:49883"/>
        <label>3</label>
    </ligand>
</feature>
<dbReference type="RefSeq" id="WP_011849087.1">
    <property type="nucleotide sequence ID" value="NC_009073.1"/>
</dbReference>
<feature type="transmembrane region" description="Helical" evidence="8">
    <location>
        <begin position="244"/>
        <end position="264"/>
    </location>
</feature>
<dbReference type="STRING" id="410359.Pcal_0395"/>
<dbReference type="GO" id="GO:0015944">
    <property type="term" value="P:formate oxidation"/>
    <property type="evidence" value="ECO:0007669"/>
    <property type="project" value="InterPro"/>
</dbReference>
<keyword evidence="8" id="KW-1133">Transmembrane helix</keyword>
<dbReference type="InterPro" id="IPR017896">
    <property type="entry name" value="4Fe4S_Fe-S-bd"/>
</dbReference>
<feature type="binding site" evidence="7">
    <location>
        <position position="19"/>
    </location>
    <ligand>
        <name>[4Fe-4S] cluster</name>
        <dbReference type="ChEBI" id="CHEBI:49883"/>
        <label>1</label>
    </ligand>
</feature>
<feature type="domain" description="4Fe-4S ferredoxin-type" evidence="9">
    <location>
        <begin position="81"/>
        <end position="114"/>
    </location>
</feature>
<feature type="binding site" evidence="7">
    <location>
        <position position="169"/>
    </location>
    <ligand>
        <name>[4Fe-4S] cluster</name>
        <dbReference type="ChEBI" id="CHEBI:49883"/>
        <label>1</label>
    </ligand>
</feature>
<dbReference type="Gene3D" id="3.30.70.20">
    <property type="match status" value="2"/>
</dbReference>
<proteinExistence type="predicted"/>
<dbReference type="InterPro" id="IPR051555">
    <property type="entry name" value="FDH_Electron_Transfer_Unit"/>
</dbReference>
<dbReference type="SUPFAM" id="SSF54862">
    <property type="entry name" value="4Fe-4S ferredoxins"/>
    <property type="match status" value="1"/>
</dbReference>
<feature type="domain" description="4Fe-4S ferredoxin-type" evidence="9">
    <location>
        <begin position="10"/>
        <end position="40"/>
    </location>
</feature>
<dbReference type="PROSITE" id="PS00198">
    <property type="entry name" value="4FE4S_FER_1"/>
    <property type="match status" value="1"/>
</dbReference>
<dbReference type="eggNOG" id="arCOG01503">
    <property type="taxonomic scope" value="Archaea"/>
</dbReference>
<comment type="cofactor">
    <cofactor evidence="7">
        <name>[4Fe-4S] cluster</name>
        <dbReference type="ChEBI" id="CHEBI:49883"/>
    </cofactor>
    <text evidence="7">Binds 4 [4Fe-4S] clusters per subunit.</text>
</comment>
<dbReference type="GO" id="GO:0046872">
    <property type="term" value="F:metal ion binding"/>
    <property type="evidence" value="ECO:0007669"/>
    <property type="project" value="UniProtKB-KW"/>
</dbReference>
<feature type="binding site" evidence="7">
    <location>
        <position position="29"/>
    </location>
    <ligand>
        <name>[4Fe-4S] cluster</name>
        <dbReference type="ChEBI" id="CHEBI:49883"/>
        <label>2</label>
    </ligand>
</feature>
<evidence type="ECO:0000256" key="5">
    <source>
        <dbReference type="ARBA" id="ARBA00023004"/>
    </source>
</evidence>
<protein>
    <submittedName>
        <fullName evidence="10">4Fe-4S ferredoxin, iron-sulfur binding domain protein</fullName>
    </submittedName>
</protein>
<evidence type="ECO:0000256" key="7">
    <source>
        <dbReference type="PIRSR" id="PIRSR036298-50"/>
    </source>
</evidence>
<keyword evidence="11" id="KW-1185">Reference proteome</keyword>
<feature type="binding site" evidence="7">
    <location>
        <position position="92"/>
    </location>
    <ligand>
        <name>[4Fe-4S] cluster</name>
        <dbReference type="ChEBI" id="CHEBI:49883"/>
        <label>3</label>
    </ligand>
</feature>
<feature type="binding site" evidence="7">
    <location>
        <position position="127"/>
    </location>
    <ligand>
        <name>[4Fe-4S] cluster</name>
        <dbReference type="ChEBI" id="CHEBI:49883"/>
        <label>4</label>
    </ligand>
</feature>
<dbReference type="Proteomes" id="UP000001431">
    <property type="component" value="Chromosome"/>
</dbReference>
<feature type="binding site" evidence="7">
    <location>
        <position position="100"/>
    </location>
    <ligand>
        <name>[4Fe-4S] cluster</name>
        <dbReference type="ChEBI" id="CHEBI:49883"/>
        <label>3</label>
    </ligand>
</feature>